<gene>
    <name evidence="1" type="ORF">EM932_06635</name>
</gene>
<dbReference type="OrthoDB" id="6402880at2"/>
<name>A0A4S1DZA6_9FLAO</name>
<protein>
    <submittedName>
        <fullName evidence="1">Uncharacterized protein</fullName>
    </submittedName>
</protein>
<comment type="caution">
    <text evidence="1">The sequence shown here is derived from an EMBL/GenBank/DDBJ whole genome shotgun (WGS) entry which is preliminary data.</text>
</comment>
<keyword evidence="2" id="KW-1185">Reference proteome</keyword>
<dbReference type="AlphaFoldDB" id="A0A4S1DZA6"/>
<dbReference type="Proteomes" id="UP000307602">
    <property type="component" value="Unassembled WGS sequence"/>
</dbReference>
<sequence length="604" mass="71618">MELKKIKPYHIQKASELIDNQGIPKDSIWSQYYVLIDGKEYPFKHLLRTAYNLISNDKLKFLSNDSNRDYIKKLGFEFTYYEGGYNFFTKQELEFYSSIVNTDYRTSNPKHKYYGQKLYPVIAKAKYWAEQLLIDDFKLKQDGNWLNGHVARIKPYFWPRIYTDVDKDVFFNVEVNGSEKFISYKLDGYFETTKALPEHKIKLLQEYKDLIDWEWPKILFDTLDDYNWERLLSESREYVQRYLPHHNHLKKILSKETKIARITWNTNQWVKPSGLLGKSINPSFEKENGFGHEEWIFDGDKIINGFKYAFLEPIHKFRSKYEGKIFDISLYSRDGKSGKNYWVTTLKDVEVINKNQADEVLRHYKREGWFDEMKQDLYNLSLNSQQLDEWVKEDSSQLFNIRFDALQINQVPNLLTPVLDPKDVPSSRYTLMDIPITIQQKYEKQIKTGFSFDDTGSEDADLDTNGTRKGTKNEIELIFKHNVLQKKFLKYLQHKYGKSFVKRECRASGASRIDITQRTKDGGYIFYEIKTYNNLRSSIREGVGQLLEYCLYPNVKEAEKVVLVSHVSPSEELITYFNHIKKFINIPFSYIHFDTEKGEIISEI</sequence>
<dbReference type="RefSeq" id="WP_135876399.1">
    <property type="nucleotide sequence ID" value="NZ_SRSO01000007.1"/>
</dbReference>
<accession>A0A4S1DZA6</accession>
<dbReference type="EMBL" id="SRSO01000007">
    <property type="protein sequence ID" value="TGV03345.1"/>
    <property type="molecule type" value="Genomic_DNA"/>
</dbReference>
<proteinExistence type="predicted"/>
<evidence type="ECO:0000313" key="2">
    <source>
        <dbReference type="Proteomes" id="UP000307602"/>
    </source>
</evidence>
<organism evidence="1 2">
    <name type="scientific">Flavivirga rizhaonensis</name>
    <dbReference type="NCBI Taxonomy" id="2559571"/>
    <lineage>
        <taxon>Bacteria</taxon>
        <taxon>Pseudomonadati</taxon>
        <taxon>Bacteroidota</taxon>
        <taxon>Flavobacteriia</taxon>
        <taxon>Flavobacteriales</taxon>
        <taxon>Flavobacteriaceae</taxon>
        <taxon>Flavivirga</taxon>
    </lineage>
</organism>
<reference evidence="1 2" key="1">
    <citation type="submission" date="2019-04" db="EMBL/GenBank/DDBJ databases">
        <authorList>
            <person name="Liu A."/>
        </authorList>
    </citation>
    <scope>NUCLEOTIDE SEQUENCE [LARGE SCALE GENOMIC DNA]</scope>
    <source>
        <strain evidence="1 2">RZ03</strain>
    </source>
</reference>
<evidence type="ECO:0000313" key="1">
    <source>
        <dbReference type="EMBL" id="TGV03345.1"/>
    </source>
</evidence>